<feature type="domain" description="COR" evidence="4">
    <location>
        <begin position="637"/>
        <end position="771"/>
    </location>
</feature>
<feature type="region of interest" description="Disordered" evidence="2">
    <location>
        <begin position="189"/>
        <end position="214"/>
    </location>
</feature>
<feature type="compositionally biased region" description="Polar residues" evidence="2">
    <location>
        <begin position="354"/>
        <end position="380"/>
    </location>
</feature>
<dbReference type="InterPro" id="IPR027417">
    <property type="entry name" value="P-loop_NTPase"/>
</dbReference>
<keyword evidence="5" id="KW-1185">Reference proteome</keyword>
<keyword evidence="3" id="KW-0472">Membrane</keyword>
<accession>A0A8B8AQ44</accession>
<dbReference type="Proteomes" id="UP000694844">
    <property type="component" value="Chromosome 7"/>
</dbReference>
<dbReference type="OrthoDB" id="6116593at2759"/>
<keyword evidence="6" id="KW-0808">Transferase</keyword>
<dbReference type="KEGG" id="cvn:111103639"/>
<keyword evidence="1" id="KW-0677">Repeat</keyword>
<evidence type="ECO:0000313" key="5">
    <source>
        <dbReference type="Proteomes" id="UP000694844"/>
    </source>
</evidence>
<organism evidence="5 6">
    <name type="scientific">Crassostrea virginica</name>
    <name type="common">Eastern oyster</name>
    <dbReference type="NCBI Taxonomy" id="6565"/>
    <lineage>
        <taxon>Eukaryota</taxon>
        <taxon>Metazoa</taxon>
        <taxon>Spiralia</taxon>
        <taxon>Lophotrochozoa</taxon>
        <taxon>Mollusca</taxon>
        <taxon>Bivalvia</taxon>
        <taxon>Autobranchia</taxon>
        <taxon>Pteriomorphia</taxon>
        <taxon>Ostreida</taxon>
        <taxon>Ostreoidea</taxon>
        <taxon>Ostreidae</taxon>
        <taxon>Crassostrea</taxon>
    </lineage>
</organism>
<sequence>MAKPCPPSADSVSVIDSCPMNSVEWNQRALLKNCSTYPNCSKQLEYHCLLNPYANESLEVCAPNTWMAEDFCPSYNIKQQRILEQFDCTSLISDCPRSQYFSRSILDYKGCLKELHRSSDTTMKHNDQLMDILVPIIISVLIALIAVIAVVCCWRKRLIRFKGPRQNIEMQLQGLMCCKGPKKDFQLQDKNNGSISESPSSPLLGEPNKETQDDVNIEVEPDQVRQYLSNGELTFYHARGIIVGCGGAGKTTLLKRLMDTPFEQLAEIKSTNIVDVHVNVFSVMDNTIKAIDTGENRPIFQLSRDNITRKEFNYKTYQKEIKINGNAYEDEQTGIEECTPSSYSSHTPRDLTHVTPNYEHNSNEDLASTQSFDRTETAVNTAIKDDKDNKKDGEDNKKDNGDHDSKKDKVYEDSEEDNDDTYDHENKDHDEDDKNDRDHGEHKDHKDNAKVGTNIDIMDAVQKLSREGNEKKTITFLDFAGQSIYYAFHQIYLSPETFSILVIDMEKDPKSKCDPNNSKEEIYCSRFESWTYEDFYRFWLQSIDSFCETDTSVIVVGTHAEGKSKQDCDSFFEKFIALFGDYHLRRHLHKRRCFAISLPENGKMMEELSDLKKAIVKVVENQHYWKRIVKPASAILEHIIQEKKMSRTIHKKELFKLNNTLDSVFRLDDSEITTLLKHLHQAGTLLYFEEPALKDTIILDVQWLVDAFKSILEYYVGIEHANDSIIQKFRETGELDEKDLLNIWKGTQYKKTYKILTSFMERLGLLAKCNNGNQFWYYFPSMNRRKFENKPFEDVKKSSILSFQFEKEKQLPIFVFYKCVVKCMKLSSWEIHIENNCRCIYDDAACFSFRGHIVLLCISNFQIQVQVCRNPANDVDPNILSEIKLMLEKTMEEFRSHNFTFEIGYKCLNGN</sequence>
<reference evidence="6" key="1">
    <citation type="submission" date="2025-08" db="UniProtKB">
        <authorList>
            <consortium name="RefSeq"/>
        </authorList>
    </citation>
    <scope>IDENTIFICATION</scope>
    <source>
        <tissue evidence="6">Whole sample</tissue>
    </source>
</reference>
<protein>
    <submittedName>
        <fullName evidence="6">Probable serine/threonine-protein kinase roco6</fullName>
    </submittedName>
</protein>
<dbReference type="RefSeq" id="XP_022292748.1">
    <property type="nucleotide sequence ID" value="XM_022437040.1"/>
</dbReference>
<dbReference type="PANTHER" id="PTHR47679">
    <property type="entry name" value="PROTEIN TORNADO 1"/>
    <property type="match status" value="1"/>
</dbReference>
<dbReference type="InterPro" id="IPR036388">
    <property type="entry name" value="WH-like_DNA-bd_sf"/>
</dbReference>
<dbReference type="InterPro" id="IPR032171">
    <property type="entry name" value="COR-A"/>
</dbReference>
<keyword evidence="6" id="KW-0418">Kinase</keyword>
<evidence type="ECO:0000259" key="4">
    <source>
        <dbReference type="Pfam" id="PF16095"/>
    </source>
</evidence>
<dbReference type="Gene3D" id="3.40.50.300">
    <property type="entry name" value="P-loop containing nucleotide triphosphate hydrolases"/>
    <property type="match status" value="1"/>
</dbReference>
<keyword evidence="3" id="KW-0812">Transmembrane</keyword>
<feature type="transmembrane region" description="Helical" evidence="3">
    <location>
        <begin position="132"/>
        <end position="154"/>
    </location>
</feature>
<dbReference type="AlphaFoldDB" id="A0A8B8AQ44"/>
<dbReference type="PANTHER" id="PTHR47679:SF2">
    <property type="entry name" value="C-TERMINAL OF ROC (COR) DOMAIN-CONTAINING PROTEIN"/>
    <property type="match status" value="1"/>
</dbReference>
<dbReference type="SUPFAM" id="SSF52540">
    <property type="entry name" value="P-loop containing nucleoside triphosphate hydrolases"/>
    <property type="match status" value="1"/>
</dbReference>
<evidence type="ECO:0000313" key="6">
    <source>
        <dbReference type="RefSeq" id="XP_022292748.1"/>
    </source>
</evidence>
<evidence type="ECO:0000256" key="3">
    <source>
        <dbReference type="SAM" id="Phobius"/>
    </source>
</evidence>
<feature type="compositionally biased region" description="Basic and acidic residues" evidence="2">
    <location>
        <begin position="421"/>
        <end position="449"/>
    </location>
</feature>
<feature type="region of interest" description="Disordered" evidence="2">
    <location>
        <begin position="335"/>
        <end position="451"/>
    </location>
</feature>
<name>A0A8B8AQ44_CRAVI</name>
<feature type="compositionally biased region" description="Basic and acidic residues" evidence="2">
    <location>
        <begin position="383"/>
        <end position="412"/>
    </location>
</feature>
<feature type="compositionally biased region" description="Low complexity" evidence="2">
    <location>
        <begin position="191"/>
        <end position="206"/>
    </location>
</feature>
<dbReference type="Pfam" id="PF16095">
    <property type="entry name" value="COR-A"/>
    <property type="match status" value="1"/>
</dbReference>
<dbReference type="Gene3D" id="3.30.70.1390">
    <property type="entry name" value="ROC domain from the Parkinson's disease-associated leucine-rich repeat kinase 2"/>
    <property type="match status" value="2"/>
</dbReference>
<dbReference type="Gene3D" id="1.10.10.10">
    <property type="entry name" value="Winged helix-like DNA-binding domain superfamily/Winged helix DNA-binding domain"/>
    <property type="match status" value="1"/>
</dbReference>
<dbReference type="GeneID" id="111103639"/>
<evidence type="ECO:0000256" key="2">
    <source>
        <dbReference type="SAM" id="MobiDB-lite"/>
    </source>
</evidence>
<keyword evidence="3" id="KW-1133">Transmembrane helix</keyword>
<dbReference type="GO" id="GO:0016301">
    <property type="term" value="F:kinase activity"/>
    <property type="evidence" value="ECO:0007669"/>
    <property type="project" value="UniProtKB-KW"/>
</dbReference>
<evidence type="ECO:0000256" key="1">
    <source>
        <dbReference type="ARBA" id="ARBA00022737"/>
    </source>
</evidence>
<gene>
    <name evidence="6" type="primary">LOC111103639</name>
</gene>
<proteinExistence type="predicted"/>